<dbReference type="InterPro" id="IPR024775">
    <property type="entry name" value="DinB-like"/>
</dbReference>
<name>A0A849SSP6_UNCEI</name>
<dbReference type="AlphaFoldDB" id="A0A849SSP6"/>
<dbReference type="SUPFAM" id="SSF109854">
    <property type="entry name" value="DinB/YfiT-like putative metalloenzymes"/>
    <property type="match status" value="1"/>
</dbReference>
<reference evidence="2 3" key="1">
    <citation type="submission" date="2020-04" db="EMBL/GenBank/DDBJ databases">
        <title>Metagenomic profiling of ammonia- and methane-oxidizing microorganisms in a Dutch drinking water treatment plant.</title>
        <authorList>
            <person name="Poghosyan L."/>
            <person name="Leucker S."/>
        </authorList>
    </citation>
    <scope>NUCLEOTIDE SEQUENCE [LARGE SCALE GENOMIC DNA]</scope>
    <source>
        <strain evidence="2">S-RSF-IL-03</strain>
    </source>
</reference>
<dbReference type="EMBL" id="JABFRW010000119">
    <property type="protein sequence ID" value="NOT34400.1"/>
    <property type="molecule type" value="Genomic_DNA"/>
</dbReference>
<dbReference type="Gene3D" id="1.20.120.450">
    <property type="entry name" value="dinb family like domain"/>
    <property type="match status" value="1"/>
</dbReference>
<evidence type="ECO:0000259" key="1">
    <source>
        <dbReference type="Pfam" id="PF12867"/>
    </source>
</evidence>
<sequence>MSDRAQDWPARLALHPSAFIAPSAIVTGEVSLGARASVWFHTVVRGDTAAITVGDETNLQDGTIVHVDAEWPTVLGARVTVGHRAVVHGCTIGDDCLIGMGAVVLSGARIGAGSLIGAGALVREGQEIAAGSLAVGAPARVVGPTTPTHREAMRRGNAHYVTLSRSYLRRGFARPHPEPGSDLGTATPWRGPVLAAEWDALVTRLAEAPKRVESLRARTTETHRWTSPPGPDRWSAAMVLAHLRDVDREVFRPRVERMLTEVEPEIENQDAAAWAVERGYAATGPFAALSAWGLEREALVARLWPLRREALGRLAWHSVRGPVTLGDMVRNWVEHDASHLRQLAAALEGQP</sequence>
<organism evidence="2 3">
    <name type="scientific">Eiseniibacteriota bacterium</name>
    <dbReference type="NCBI Taxonomy" id="2212470"/>
    <lineage>
        <taxon>Bacteria</taxon>
        <taxon>Candidatus Eiseniibacteriota</taxon>
    </lineage>
</organism>
<dbReference type="PANTHER" id="PTHR13061:SF29">
    <property type="entry name" value="GAMMA CARBONIC ANHYDRASE-LIKE 1, MITOCHONDRIAL-RELATED"/>
    <property type="match status" value="1"/>
</dbReference>
<dbReference type="Pfam" id="PF00132">
    <property type="entry name" value="Hexapep"/>
    <property type="match status" value="1"/>
</dbReference>
<evidence type="ECO:0000313" key="2">
    <source>
        <dbReference type="EMBL" id="NOT34400.1"/>
    </source>
</evidence>
<evidence type="ECO:0000313" key="3">
    <source>
        <dbReference type="Proteomes" id="UP000580839"/>
    </source>
</evidence>
<comment type="caution">
    <text evidence="2">The sequence shown here is derived from an EMBL/GenBank/DDBJ whole genome shotgun (WGS) entry which is preliminary data.</text>
</comment>
<dbReference type="SUPFAM" id="SSF51161">
    <property type="entry name" value="Trimeric LpxA-like enzymes"/>
    <property type="match status" value="1"/>
</dbReference>
<dbReference type="InterPro" id="IPR050484">
    <property type="entry name" value="Transf_Hexapept/Carb_Anhydrase"/>
</dbReference>
<accession>A0A849SSP6</accession>
<dbReference type="InterPro" id="IPR034660">
    <property type="entry name" value="DinB/YfiT-like"/>
</dbReference>
<dbReference type="CDD" id="cd04645">
    <property type="entry name" value="LbH_gamma_CA_like"/>
    <property type="match status" value="1"/>
</dbReference>
<dbReference type="PANTHER" id="PTHR13061">
    <property type="entry name" value="DYNACTIN SUBUNIT P25"/>
    <property type="match status" value="1"/>
</dbReference>
<dbReference type="Proteomes" id="UP000580839">
    <property type="component" value="Unassembled WGS sequence"/>
</dbReference>
<dbReference type="InterPro" id="IPR011004">
    <property type="entry name" value="Trimer_LpxA-like_sf"/>
</dbReference>
<feature type="domain" description="DinB-like" evidence="1">
    <location>
        <begin position="209"/>
        <end position="343"/>
    </location>
</feature>
<dbReference type="Pfam" id="PF12867">
    <property type="entry name" value="DinB_2"/>
    <property type="match status" value="1"/>
</dbReference>
<dbReference type="InterPro" id="IPR047324">
    <property type="entry name" value="LbH_gamma_CA-like"/>
</dbReference>
<gene>
    <name evidence="2" type="ORF">HOP12_09545</name>
</gene>
<dbReference type="InterPro" id="IPR001451">
    <property type="entry name" value="Hexapep"/>
</dbReference>
<protein>
    <recommendedName>
        <fullName evidence="1">DinB-like domain-containing protein</fullName>
    </recommendedName>
</protein>
<proteinExistence type="predicted"/>
<dbReference type="Gene3D" id="2.160.10.10">
    <property type="entry name" value="Hexapeptide repeat proteins"/>
    <property type="match status" value="1"/>
</dbReference>